<keyword evidence="5" id="KW-0175">Coiled coil</keyword>
<sequence>MPIGAVLSTMAMVTNWMSQTLPSLVGLNGTAGTRAGTSEKITLLQRPEEGWQVLRSAPDGRCVCTAVIPVLGSCSGDSRSLQLRQLLAKVQNMSQSLELLDLRTLRDLQYVRGSESLLSGLSSRLRAAPEGLNARSFQDLKLQMQELLPLLPVLEQLRADSRLILHLKAELRNLSGVLVAIQEEMGAYDYEELQQRVLLLEERLHACLQKLGCGKLTGVSNPITVRASGSRFGSWMSDAMTPSADERVWYMDGYYKGRRVLEFRSLTDFISGQNFVQHLLPHPWAGTGHVVFNGSLYYNKFQSNVAVRYHFRSRSVLVQRSLPGAGYNNTFPYSWGGFSDIDFMADEGGLWAVYATNQNAGNIVVSRLDPQSLEVLRSWDTGYPKRSAGEAFIICGVLYVTNSHLAGAKIYFAYHTNTSSYEYTDIPFHNQYSHISMLDYNPRQRLLYTWNNGHQVVYNVTLFHVISTAGEL</sequence>
<dbReference type="SMART" id="SM00284">
    <property type="entry name" value="OLF"/>
    <property type="match status" value="1"/>
</dbReference>
<dbReference type="GO" id="GO:0005615">
    <property type="term" value="C:extracellular space"/>
    <property type="evidence" value="ECO:0007669"/>
    <property type="project" value="TreeGrafter"/>
</dbReference>
<evidence type="ECO:0000259" key="10">
    <source>
        <dbReference type="PROSITE" id="PS51132"/>
    </source>
</evidence>
<comment type="caution">
    <text evidence="11">The sequence shown here is derived from an EMBL/GenBank/DDBJ whole genome shotgun (WGS) entry which is preliminary data.</text>
</comment>
<name>A0A835TQ70_9PASS</name>
<evidence type="ECO:0000256" key="8">
    <source>
        <dbReference type="ARBA" id="ARBA00034103"/>
    </source>
</evidence>
<keyword evidence="13" id="KW-1185">Reference proteome</keyword>
<keyword evidence="7" id="KW-0325">Glycoprotein</keyword>
<keyword evidence="3" id="KW-0732">Signal</keyword>
<feature type="domain" description="Olfactomedin-like" evidence="10">
    <location>
        <begin position="212"/>
        <end position="464"/>
    </location>
</feature>
<reference evidence="11" key="1">
    <citation type="submission" date="2020-10" db="EMBL/GenBank/DDBJ databases">
        <title>Feather gene expression reveals the developmental basis of iridescence in African starlings.</title>
        <authorList>
            <person name="Rubenstein D.R."/>
        </authorList>
    </citation>
    <scope>NUCLEOTIDE SEQUENCE</scope>
    <source>
        <strain evidence="11">SS15</strain>
        <tissue evidence="11">Liver</tissue>
    </source>
</reference>
<evidence type="ECO:0000256" key="7">
    <source>
        <dbReference type="ARBA" id="ARBA00023180"/>
    </source>
</evidence>
<dbReference type="AlphaFoldDB" id="A0A835TQ70"/>
<evidence type="ECO:0000256" key="4">
    <source>
        <dbReference type="ARBA" id="ARBA00023018"/>
    </source>
</evidence>
<gene>
    <name evidence="12" type="ORF">IHE44_0010970</name>
    <name evidence="11" type="ORF">IHE44_010879</name>
</gene>
<reference evidence="12" key="3">
    <citation type="submission" date="2022-01" db="EMBL/GenBank/DDBJ databases">
        <authorList>
            <person name="Rubenstein D.R."/>
        </authorList>
    </citation>
    <scope>NUCLEOTIDE SEQUENCE</scope>
    <source>
        <strain evidence="12">SS15</strain>
        <tissue evidence="12">Liver</tissue>
    </source>
</reference>
<dbReference type="Proteomes" id="UP000618051">
    <property type="component" value="Unassembled WGS sequence"/>
</dbReference>
<reference evidence="12 13" key="2">
    <citation type="journal article" date="2021" name="J. Hered.">
        <title>Feather Gene Expression Elucidates the Developmental Basis of Plumage Iridescence in African Starlings.</title>
        <authorList>
            <person name="Rubenstein D.R."/>
            <person name="Corvelo A."/>
            <person name="MacManes M.D."/>
            <person name="Maia R."/>
            <person name="Narzisi G."/>
            <person name="Rousaki A."/>
            <person name="Vandenabeele P."/>
            <person name="Shawkey M.D."/>
            <person name="Solomon J."/>
        </authorList>
    </citation>
    <scope>NUCLEOTIDE SEQUENCE [LARGE SCALE GENOMIC DNA]</scope>
    <source>
        <strain evidence="12">SS15</strain>
    </source>
</reference>
<evidence type="ECO:0000256" key="1">
    <source>
        <dbReference type="ARBA" id="ARBA00004613"/>
    </source>
</evidence>
<dbReference type="PANTHER" id="PTHR23192:SF27">
    <property type="entry name" value="NOELIN-2"/>
    <property type="match status" value="1"/>
</dbReference>
<keyword evidence="6 9" id="KW-1015">Disulfide bond</keyword>
<feature type="disulfide bond" evidence="9">
    <location>
        <begin position="213"/>
        <end position="395"/>
    </location>
</feature>
<evidence type="ECO:0000313" key="11">
    <source>
        <dbReference type="EMBL" id="KAG0113299.1"/>
    </source>
</evidence>
<organism evidence="11">
    <name type="scientific">Lamprotornis superbus</name>
    <dbReference type="NCBI Taxonomy" id="245042"/>
    <lineage>
        <taxon>Eukaryota</taxon>
        <taxon>Metazoa</taxon>
        <taxon>Chordata</taxon>
        <taxon>Craniata</taxon>
        <taxon>Vertebrata</taxon>
        <taxon>Euteleostomi</taxon>
        <taxon>Archelosauria</taxon>
        <taxon>Archosauria</taxon>
        <taxon>Dinosauria</taxon>
        <taxon>Saurischia</taxon>
        <taxon>Theropoda</taxon>
        <taxon>Coelurosauria</taxon>
        <taxon>Aves</taxon>
        <taxon>Neognathae</taxon>
        <taxon>Neoaves</taxon>
        <taxon>Telluraves</taxon>
        <taxon>Australaves</taxon>
        <taxon>Passeriformes</taxon>
        <taxon>Sturnidae</taxon>
        <taxon>Lamprotornis</taxon>
    </lineage>
</organism>
<dbReference type="InterPro" id="IPR003112">
    <property type="entry name" value="Olfac-like_dom"/>
</dbReference>
<protein>
    <recommendedName>
        <fullName evidence="10">Olfactomedin-like domain-containing protein</fullName>
    </recommendedName>
</protein>
<dbReference type="InterPro" id="IPR050605">
    <property type="entry name" value="Olfactomedin-like_domain"/>
</dbReference>
<evidence type="ECO:0000313" key="12">
    <source>
        <dbReference type="EMBL" id="KAI1229638.1"/>
    </source>
</evidence>
<dbReference type="PANTHER" id="PTHR23192">
    <property type="entry name" value="OLFACTOMEDIN-RELATED"/>
    <property type="match status" value="1"/>
</dbReference>
<dbReference type="InterPro" id="IPR022082">
    <property type="entry name" value="Noelin_dom"/>
</dbReference>
<dbReference type="OrthoDB" id="8626508at2759"/>
<keyword evidence="4" id="KW-0770">Synapse</keyword>
<evidence type="ECO:0000256" key="9">
    <source>
        <dbReference type="PROSITE-ProRule" id="PRU00446"/>
    </source>
</evidence>
<evidence type="ECO:0000256" key="6">
    <source>
        <dbReference type="ARBA" id="ARBA00023157"/>
    </source>
</evidence>
<dbReference type="EMBL" id="JADDUC020000037">
    <property type="protein sequence ID" value="KAI1229638.1"/>
    <property type="molecule type" value="Genomic_DNA"/>
</dbReference>
<comment type="subcellular location">
    <subcellularLocation>
        <location evidence="1">Secreted</location>
    </subcellularLocation>
    <subcellularLocation>
        <location evidence="8">Synapse</location>
    </subcellularLocation>
</comment>
<dbReference type="Pfam" id="PF02191">
    <property type="entry name" value="OLF"/>
    <property type="match status" value="1"/>
</dbReference>
<proteinExistence type="predicted"/>
<dbReference type="GO" id="GO:0045202">
    <property type="term" value="C:synapse"/>
    <property type="evidence" value="ECO:0007669"/>
    <property type="project" value="UniProtKB-SubCell"/>
</dbReference>
<evidence type="ECO:0000256" key="5">
    <source>
        <dbReference type="ARBA" id="ARBA00023054"/>
    </source>
</evidence>
<accession>A0A835TQ70</accession>
<evidence type="ECO:0000256" key="3">
    <source>
        <dbReference type="ARBA" id="ARBA00022729"/>
    </source>
</evidence>
<dbReference type="PROSITE" id="PS51132">
    <property type="entry name" value="OLF"/>
    <property type="match status" value="1"/>
</dbReference>
<dbReference type="GO" id="GO:0007165">
    <property type="term" value="P:signal transduction"/>
    <property type="evidence" value="ECO:0007669"/>
    <property type="project" value="TreeGrafter"/>
</dbReference>
<evidence type="ECO:0000313" key="13">
    <source>
        <dbReference type="Proteomes" id="UP000618051"/>
    </source>
</evidence>
<dbReference type="EMBL" id="JADDUC010000474">
    <property type="protein sequence ID" value="KAG0113299.1"/>
    <property type="molecule type" value="Genomic_DNA"/>
</dbReference>
<dbReference type="Pfam" id="PF12308">
    <property type="entry name" value="Noelin-1"/>
    <property type="match status" value="1"/>
</dbReference>
<evidence type="ECO:0000256" key="2">
    <source>
        <dbReference type="ARBA" id="ARBA00022525"/>
    </source>
</evidence>
<keyword evidence="2" id="KW-0964">Secreted</keyword>